<proteinExistence type="predicted"/>
<evidence type="ECO:0000313" key="2">
    <source>
        <dbReference type="EMBL" id="PXW51172.1"/>
    </source>
</evidence>
<protein>
    <submittedName>
        <fullName evidence="2">Uncharacterized protein</fullName>
    </submittedName>
</protein>
<name>A0A2V3TSD8_9HYPH</name>
<dbReference type="EMBL" id="QJJK01000021">
    <property type="protein sequence ID" value="PXW51172.1"/>
    <property type="molecule type" value="Genomic_DNA"/>
</dbReference>
<accession>A0A2V3TSD8</accession>
<dbReference type="AlphaFoldDB" id="A0A2V3TSD8"/>
<feature type="region of interest" description="Disordered" evidence="1">
    <location>
        <begin position="732"/>
        <end position="756"/>
    </location>
</feature>
<gene>
    <name evidence="2" type="ORF">C7450_12163</name>
</gene>
<evidence type="ECO:0000256" key="1">
    <source>
        <dbReference type="SAM" id="MobiDB-lite"/>
    </source>
</evidence>
<dbReference type="Proteomes" id="UP000248021">
    <property type="component" value="Unassembled WGS sequence"/>
</dbReference>
<reference evidence="2 3" key="1">
    <citation type="submission" date="2018-05" db="EMBL/GenBank/DDBJ databases">
        <title>Genomic Encyclopedia of Type Strains, Phase IV (KMG-IV): sequencing the most valuable type-strain genomes for metagenomic binning, comparative biology and taxonomic classification.</title>
        <authorList>
            <person name="Goeker M."/>
        </authorList>
    </citation>
    <scope>NUCLEOTIDE SEQUENCE [LARGE SCALE GENOMIC DNA]</scope>
    <source>
        <strain evidence="2 3">DSM 6462</strain>
    </source>
</reference>
<evidence type="ECO:0000313" key="3">
    <source>
        <dbReference type="Proteomes" id="UP000248021"/>
    </source>
</evidence>
<keyword evidence="3" id="KW-1185">Reference proteome</keyword>
<dbReference type="RefSeq" id="WP_146227605.1">
    <property type="nucleotide sequence ID" value="NZ_JAHBRY010000004.1"/>
</dbReference>
<organism evidence="2 3">
    <name type="scientific">Chelatococcus asaccharovorans</name>
    <dbReference type="NCBI Taxonomy" id="28210"/>
    <lineage>
        <taxon>Bacteria</taxon>
        <taxon>Pseudomonadati</taxon>
        <taxon>Pseudomonadota</taxon>
        <taxon>Alphaproteobacteria</taxon>
        <taxon>Hyphomicrobiales</taxon>
        <taxon>Chelatococcaceae</taxon>
        <taxon>Chelatococcus</taxon>
    </lineage>
</organism>
<dbReference type="OrthoDB" id="8428384at2"/>
<sequence length="770" mass="79003">MTSSRKGPCRVLCGARQDDDLELPAYGRFERIEASYSVDGAFETPLRFKGLLDLGGPHAMAHLDCPVWAVVELDAEDPCGPIVGADGLEILGLLSFASGFVLFRGTRMAALSVFAAGEDDASLKTPLSAVQDRYGVALAGDFGTATAGHEGLARAGFCGLAEAGTDVETPLYLRDPSGPGIAGVAIAGVRGTALSGVGGLSIVEGGGTARAGDYGVAIATFFSRFSTVVAGHGGAAILGGVRGNVSGGIAVSTLGCRFLEVRRGGIGVARNAVEDMDIGENALMIATALGPKADIHLGKQATLIFWESSDEREFTVFSSLSGGVEPGLYRYANGQFRQIDGMMGPRNIWEGEGLEPRSASAMPPPPTFDIGVEWWAAARSHDPQAEILREPVGEEDIVVLCANIPAEDLAAGRKDGQWWFGAPWGRGELALTDGAPCCLVRVEGEHAPHPGGGEQIGFRNGTALYRGTLRGAVAALRAVGAASVLDGHVAVAGHGGVARVSSRRGPVPDMGTWGERWVDEIPLPVAPHAILRGDPNRGCSPSLAVVGNEGVAICDGEAHAGDRGVAWVAGLGVARAGSRGLAICERGLALAGDQGIAWNLHAGAGDGGESRGGQAVAGLGGFAIAEGVRSSAISGGRGVSIAMNVGTARTGNVGIAICREEGDAHGGWESVVVSQKGRVSGGDRALLVAWDEPENRWVHAVVGQDGIEPDVPYAARNGRLEPAPSPVMTEAAASADEGCTECRHPSASRSNTVAADARLRLIGSPETDGE</sequence>
<comment type="caution">
    <text evidence="2">The sequence shown here is derived from an EMBL/GenBank/DDBJ whole genome shotgun (WGS) entry which is preliminary data.</text>
</comment>